<dbReference type="AlphaFoldDB" id="A0A4T0H063"/>
<feature type="compositionally biased region" description="Basic and acidic residues" evidence="1">
    <location>
        <begin position="88"/>
        <end position="99"/>
    </location>
</feature>
<comment type="caution">
    <text evidence="2">The sequence shown here is derived from an EMBL/GenBank/DDBJ whole genome shotgun (WGS) entry which is preliminary data.</text>
</comment>
<evidence type="ECO:0000256" key="1">
    <source>
        <dbReference type="SAM" id="MobiDB-lite"/>
    </source>
</evidence>
<feature type="region of interest" description="Disordered" evidence="1">
    <location>
        <begin position="557"/>
        <end position="576"/>
    </location>
</feature>
<sequence>MAHISSFLVLTCINQQGNNLRMSDLTTSTDWLDVAPPSSEDDDLSLSFPDPLDKSHFESALESHSNASQATDDCMSDADSTASTNRSNHSDSNPKHESLKTSYKSTPVESKQSPESLSSSSRTVTDCSGTLTAKVIVLTQSNDLQQFSDVMKKAFIKCLFDTRPGFVTEGDSTNHIVNANNPDCCFPVSEQEWRLESNYFHLHYQYINISGSFAQDEIFKILLENLPTIIVIPANEGIDVFADVLKLRSKLQIVIFDSTAVDSGVDENKITLKELTDHTASQKMKRIYEGIENRGAFADTSTARAVEPVSREKGEDAVKVKPKVSAIANSLDYLFWSFKYTCSILGLVLTSMLAFNTYRLASEGNYDLNWLSGANQPTAIKPAISSAPCSYKPSLSLRPKPSVNNYKTIDQAKTTTEVSVFNQVFDVVARIPSMTLVKDQLRSTDASEKDSFNNEDWMKMTGNVLNNAYFMSLYYVGDHIRQVVAIAETILELTWIVAEIGYENVQELYENLMRYAPSFIQKQSQDIGEQFMQTFQQISSVSRGIMMRASRNANRLLRGSKRDHSSLNKRARQTSEQWESTISGGYSHFNDKTYRQMKRAKNNYKRTFSKFV</sequence>
<feature type="compositionally biased region" description="Low complexity" evidence="1">
    <location>
        <begin position="110"/>
        <end position="123"/>
    </location>
</feature>
<accession>A0A4T0H063</accession>
<proteinExistence type="predicted"/>
<feature type="compositionally biased region" description="Polar residues" evidence="1">
    <location>
        <begin position="100"/>
        <end position="109"/>
    </location>
</feature>
<dbReference type="Proteomes" id="UP000306954">
    <property type="component" value="Unassembled WGS sequence"/>
</dbReference>
<evidence type="ECO:0000313" key="3">
    <source>
        <dbReference type="Proteomes" id="UP000306954"/>
    </source>
</evidence>
<gene>
    <name evidence="2" type="ORF">E3P90_03700</name>
</gene>
<feature type="region of interest" description="Disordered" evidence="1">
    <location>
        <begin position="32"/>
        <end position="51"/>
    </location>
</feature>
<feature type="region of interest" description="Disordered" evidence="1">
    <location>
        <begin position="58"/>
        <end position="123"/>
    </location>
</feature>
<dbReference type="EMBL" id="SPOF01000059">
    <property type="protein sequence ID" value="TIB08426.1"/>
    <property type="molecule type" value="Genomic_DNA"/>
</dbReference>
<evidence type="ECO:0000313" key="2">
    <source>
        <dbReference type="EMBL" id="TIB08426.1"/>
    </source>
</evidence>
<reference evidence="2 3" key="1">
    <citation type="submission" date="2019-03" db="EMBL/GenBank/DDBJ databases">
        <title>Sequencing 23 genomes of Wallemia ichthyophaga.</title>
        <authorList>
            <person name="Gostincar C."/>
        </authorList>
    </citation>
    <scope>NUCLEOTIDE SEQUENCE [LARGE SCALE GENOMIC DNA]</scope>
    <source>
        <strain evidence="2 3">EXF-8621</strain>
    </source>
</reference>
<feature type="compositionally biased region" description="Polar residues" evidence="1">
    <location>
        <begin position="78"/>
        <end position="87"/>
    </location>
</feature>
<name>A0A4T0H063_WALIC</name>
<feature type="compositionally biased region" description="Polar residues" evidence="1">
    <location>
        <begin position="62"/>
        <end position="71"/>
    </location>
</feature>
<organism evidence="2 3">
    <name type="scientific">Wallemia ichthyophaga</name>
    <dbReference type="NCBI Taxonomy" id="245174"/>
    <lineage>
        <taxon>Eukaryota</taxon>
        <taxon>Fungi</taxon>
        <taxon>Dikarya</taxon>
        <taxon>Basidiomycota</taxon>
        <taxon>Wallemiomycotina</taxon>
        <taxon>Wallemiomycetes</taxon>
        <taxon>Wallemiales</taxon>
        <taxon>Wallemiaceae</taxon>
        <taxon>Wallemia</taxon>
    </lineage>
</organism>
<protein>
    <submittedName>
        <fullName evidence="2">Uncharacterized protein</fullName>
    </submittedName>
</protein>
<dbReference type="OrthoDB" id="3364606at2759"/>